<feature type="domain" description="L,D-TPase catalytic" evidence="10">
    <location>
        <begin position="247"/>
        <end position="373"/>
    </location>
</feature>
<dbReference type="PANTHER" id="PTHR30582">
    <property type="entry name" value="L,D-TRANSPEPTIDASE"/>
    <property type="match status" value="1"/>
</dbReference>
<protein>
    <submittedName>
        <fullName evidence="11">Lipoprotein-anchoring transpeptidase ErfK/SrfK</fullName>
    </submittedName>
</protein>
<dbReference type="AlphaFoldDB" id="A0A7X0IHP6"/>
<keyword evidence="5" id="KW-0012">Acyltransferase</keyword>
<dbReference type="Pfam" id="PF03734">
    <property type="entry name" value="YkuD"/>
    <property type="match status" value="1"/>
</dbReference>
<feature type="region of interest" description="Disordered" evidence="8">
    <location>
        <begin position="398"/>
        <end position="440"/>
    </location>
</feature>
<evidence type="ECO:0000313" key="12">
    <source>
        <dbReference type="Proteomes" id="UP000555564"/>
    </source>
</evidence>
<dbReference type="UniPathway" id="UPA00219"/>
<dbReference type="Gene3D" id="2.60.40.3780">
    <property type="match status" value="1"/>
</dbReference>
<comment type="caution">
    <text evidence="11">The sequence shown here is derived from an EMBL/GenBank/DDBJ whole genome shotgun (WGS) entry which is preliminary data.</text>
</comment>
<keyword evidence="4 7" id="KW-0573">Peptidoglycan synthesis</keyword>
<evidence type="ECO:0000313" key="11">
    <source>
        <dbReference type="EMBL" id="MBB6473862.1"/>
    </source>
</evidence>
<evidence type="ECO:0000259" key="10">
    <source>
        <dbReference type="PROSITE" id="PS52029"/>
    </source>
</evidence>
<dbReference type="InterPro" id="IPR050979">
    <property type="entry name" value="LD-transpeptidase"/>
</dbReference>
<keyword evidence="12" id="KW-1185">Reference proteome</keyword>
<sequence>MRGIRQRLGTPTATLALVVAGLLTVSSCSGGGPALPGSSSGPDTATAPAVPAPVIQVSPVKGAAKVRPDKPVVVTADGGALEEVSVTSGGKPVEGKFNSERTRWTSTGTLRPAAAYTVTASASGEGGPATVTSAFKTLTPARQLRIADITPNVKGETLGIGMPIMVTFDQEVKDKKSVEGALTVTSEKPHTGAWRWITDRQVIYRPAKFWSAHQKVTFNADLQGVRAAADMYGVRNYATTMKIGAAWVSTVSVSSHTMVVRKDGKVVKRMPISAGKATTREYTTTNGIHLTMERGNPVTMISPGKKEGDPGYYKEIVNHAVRISNSGEYVHSAPWSVGSQGRANVSHGCVNARPDQAKWYYDNFHRGDVVKITGTNRSLEWNNGWGFWQMPFKEWRKGSALPKTAKKSTPTATPSADPTADPTGQPTGQTSPTGETTVTG</sequence>
<organism evidence="11 12">
    <name type="scientific">Sphaerisporangium rubeum</name>
    <dbReference type="NCBI Taxonomy" id="321317"/>
    <lineage>
        <taxon>Bacteria</taxon>
        <taxon>Bacillati</taxon>
        <taxon>Actinomycetota</taxon>
        <taxon>Actinomycetes</taxon>
        <taxon>Streptosporangiales</taxon>
        <taxon>Streptosporangiaceae</taxon>
        <taxon>Sphaerisporangium</taxon>
    </lineage>
</organism>
<dbReference type="InterPro" id="IPR005490">
    <property type="entry name" value="LD_TPept_cat_dom"/>
</dbReference>
<dbReference type="GO" id="GO:0018104">
    <property type="term" value="P:peptidoglycan-protein cross-linking"/>
    <property type="evidence" value="ECO:0007669"/>
    <property type="project" value="TreeGrafter"/>
</dbReference>
<feature type="active site" description="Nucleophile" evidence="7">
    <location>
        <position position="349"/>
    </location>
</feature>
<accession>A0A7X0IHP6</accession>
<evidence type="ECO:0000256" key="1">
    <source>
        <dbReference type="ARBA" id="ARBA00004752"/>
    </source>
</evidence>
<dbReference type="GO" id="GO:0016746">
    <property type="term" value="F:acyltransferase activity"/>
    <property type="evidence" value="ECO:0007669"/>
    <property type="project" value="UniProtKB-KW"/>
</dbReference>
<evidence type="ECO:0000256" key="4">
    <source>
        <dbReference type="ARBA" id="ARBA00022984"/>
    </source>
</evidence>
<dbReference type="PROSITE" id="PS52029">
    <property type="entry name" value="LD_TPASE"/>
    <property type="match status" value="1"/>
</dbReference>
<keyword evidence="9" id="KW-0732">Signal</keyword>
<dbReference type="CDD" id="cd13432">
    <property type="entry name" value="LDT_IgD_like_2"/>
    <property type="match status" value="1"/>
</dbReference>
<keyword evidence="3 7" id="KW-0133">Cell shape</keyword>
<name>A0A7X0IHP6_9ACTN</name>
<evidence type="ECO:0000256" key="8">
    <source>
        <dbReference type="SAM" id="MobiDB-lite"/>
    </source>
</evidence>
<dbReference type="Gene3D" id="2.40.440.10">
    <property type="entry name" value="L,D-transpeptidase catalytic domain-like"/>
    <property type="match status" value="1"/>
</dbReference>
<dbReference type="PROSITE" id="PS51257">
    <property type="entry name" value="PROKAR_LIPOPROTEIN"/>
    <property type="match status" value="1"/>
</dbReference>
<evidence type="ECO:0000256" key="6">
    <source>
        <dbReference type="ARBA" id="ARBA00023316"/>
    </source>
</evidence>
<keyword evidence="2" id="KW-0808">Transferase</keyword>
<gene>
    <name evidence="11" type="ORF">BJ992_003293</name>
</gene>
<comment type="pathway">
    <text evidence="1 7">Cell wall biogenesis; peptidoglycan biosynthesis.</text>
</comment>
<feature type="compositionally biased region" description="Low complexity" evidence="8">
    <location>
        <begin position="407"/>
        <end position="440"/>
    </location>
</feature>
<dbReference type="GO" id="GO:0005576">
    <property type="term" value="C:extracellular region"/>
    <property type="evidence" value="ECO:0007669"/>
    <property type="project" value="TreeGrafter"/>
</dbReference>
<dbReference type="InterPro" id="IPR038063">
    <property type="entry name" value="Transpep_catalytic_dom"/>
</dbReference>
<reference evidence="11 12" key="1">
    <citation type="submission" date="2020-08" db="EMBL/GenBank/DDBJ databases">
        <title>Sequencing the genomes of 1000 actinobacteria strains.</title>
        <authorList>
            <person name="Klenk H.-P."/>
        </authorList>
    </citation>
    <scope>NUCLEOTIDE SEQUENCE [LARGE SCALE GENOMIC DNA]</scope>
    <source>
        <strain evidence="11 12">DSM 44936</strain>
    </source>
</reference>
<dbReference type="Proteomes" id="UP000555564">
    <property type="component" value="Unassembled WGS sequence"/>
</dbReference>
<dbReference type="PANTHER" id="PTHR30582:SF2">
    <property type="entry name" value="L,D-TRANSPEPTIDASE YCIB-RELATED"/>
    <property type="match status" value="1"/>
</dbReference>
<evidence type="ECO:0000256" key="2">
    <source>
        <dbReference type="ARBA" id="ARBA00022679"/>
    </source>
</evidence>
<feature type="signal peptide" evidence="9">
    <location>
        <begin position="1"/>
        <end position="30"/>
    </location>
</feature>
<evidence type="ECO:0000256" key="9">
    <source>
        <dbReference type="SAM" id="SignalP"/>
    </source>
</evidence>
<dbReference type="EMBL" id="JACHIU010000001">
    <property type="protein sequence ID" value="MBB6473862.1"/>
    <property type="molecule type" value="Genomic_DNA"/>
</dbReference>
<dbReference type="GO" id="GO:0071972">
    <property type="term" value="F:peptidoglycan L,D-transpeptidase activity"/>
    <property type="evidence" value="ECO:0007669"/>
    <property type="project" value="TreeGrafter"/>
</dbReference>
<proteinExistence type="predicted"/>
<dbReference type="CDD" id="cd16913">
    <property type="entry name" value="YkuD_like"/>
    <property type="match status" value="1"/>
</dbReference>
<keyword evidence="11" id="KW-0449">Lipoprotein</keyword>
<evidence type="ECO:0000256" key="5">
    <source>
        <dbReference type="ARBA" id="ARBA00023315"/>
    </source>
</evidence>
<evidence type="ECO:0000256" key="7">
    <source>
        <dbReference type="PROSITE-ProRule" id="PRU01373"/>
    </source>
</evidence>
<keyword evidence="6 7" id="KW-0961">Cell wall biogenesis/degradation</keyword>
<dbReference type="GO" id="GO:0008360">
    <property type="term" value="P:regulation of cell shape"/>
    <property type="evidence" value="ECO:0007669"/>
    <property type="project" value="UniProtKB-UniRule"/>
</dbReference>
<feature type="chain" id="PRO_5038363575" evidence="9">
    <location>
        <begin position="31"/>
        <end position="440"/>
    </location>
</feature>
<dbReference type="RefSeq" id="WP_343072697.1">
    <property type="nucleotide sequence ID" value="NZ_BAAALO010000090.1"/>
</dbReference>
<dbReference type="SUPFAM" id="SSF141523">
    <property type="entry name" value="L,D-transpeptidase catalytic domain-like"/>
    <property type="match status" value="1"/>
</dbReference>
<evidence type="ECO:0000256" key="3">
    <source>
        <dbReference type="ARBA" id="ARBA00022960"/>
    </source>
</evidence>
<feature type="active site" description="Proton donor/acceptor" evidence="7">
    <location>
        <position position="331"/>
    </location>
</feature>
<dbReference type="Pfam" id="PF17964">
    <property type="entry name" value="Big_10"/>
    <property type="match status" value="1"/>
</dbReference>
<dbReference type="GO" id="GO:0071555">
    <property type="term" value="P:cell wall organization"/>
    <property type="evidence" value="ECO:0007669"/>
    <property type="project" value="UniProtKB-UniRule"/>
</dbReference>
<dbReference type="Gene3D" id="2.60.40.3710">
    <property type="match status" value="1"/>
</dbReference>
<dbReference type="InterPro" id="IPR041280">
    <property type="entry name" value="Big_10"/>
</dbReference>